<keyword evidence="1" id="KW-1133">Transmembrane helix</keyword>
<feature type="transmembrane region" description="Helical" evidence="1">
    <location>
        <begin position="50"/>
        <end position="69"/>
    </location>
</feature>
<evidence type="ECO:0000256" key="1">
    <source>
        <dbReference type="SAM" id="Phobius"/>
    </source>
</evidence>
<dbReference type="GeneID" id="98000668"/>
<evidence type="ECO:0000313" key="2">
    <source>
        <dbReference type="EMBL" id="RGD75052.1"/>
    </source>
</evidence>
<keyword evidence="1" id="KW-0812">Transmembrane</keyword>
<dbReference type="AlphaFoldDB" id="A0A3E3E0G9"/>
<proteinExistence type="predicted"/>
<accession>A0A3E3E0G9</accession>
<comment type="caution">
    <text evidence="2">The sequence shown here is derived from an EMBL/GenBank/DDBJ whole genome shotgun (WGS) entry which is preliminary data.</text>
</comment>
<name>A0A3E3E0G9_9FIRM</name>
<sequence>MSLIATLLGIVLGMICFSAWTKYMNDSVNKQTEKLDENNFTVRKPKSKTVFYSVILFAWVIIFALYQGGIIFEKNIFFYAVTALVILMSLYKIQYCIHRKITVEGEKITDTKGNIYYFSDFTSCKIIDSAFMLFIGNTPTLKLERDDVGYNTFLNRVFSTGMKVVDLRKNK</sequence>
<organism evidence="2 3">
    <name type="scientific">Anaerofustis stercorihominis</name>
    <dbReference type="NCBI Taxonomy" id="214853"/>
    <lineage>
        <taxon>Bacteria</taxon>
        <taxon>Bacillati</taxon>
        <taxon>Bacillota</taxon>
        <taxon>Clostridia</taxon>
        <taxon>Eubacteriales</taxon>
        <taxon>Eubacteriaceae</taxon>
        <taxon>Anaerofustis</taxon>
    </lineage>
</organism>
<dbReference type="EMBL" id="QUSM01000002">
    <property type="protein sequence ID" value="RGD75052.1"/>
    <property type="molecule type" value="Genomic_DNA"/>
</dbReference>
<feature type="transmembrane region" description="Helical" evidence="1">
    <location>
        <begin position="76"/>
        <end position="93"/>
    </location>
</feature>
<reference evidence="2 3" key="1">
    <citation type="submission" date="2018-08" db="EMBL/GenBank/DDBJ databases">
        <title>A genome reference for cultivated species of the human gut microbiota.</title>
        <authorList>
            <person name="Zou Y."/>
            <person name="Xue W."/>
            <person name="Luo G."/>
        </authorList>
    </citation>
    <scope>NUCLEOTIDE SEQUENCE [LARGE SCALE GENOMIC DNA]</scope>
    <source>
        <strain evidence="2 3">AM25-6</strain>
    </source>
</reference>
<dbReference type="RefSeq" id="WP_007050358.1">
    <property type="nucleotide sequence ID" value="NZ_CABKNJ010000001.1"/>
</dbReference>
<evidence type="ECO:0000313" key="3">
    <source>
        <dbReference type="Proteomes" id="UP000261212"/>
    </source>
</evidence>
<keyword evidence="1" id="KW-0472">Membrane</keyword>
<gene>
    <name evidence="2" type="ORF">DW687_01650</name>
</gene>
<protein>
    <submittedName>
        <fullName evidence="2">Uncharacterized protein</fullName>
    </submittedName>
</protein>
<dbReference type="Proteomes" id="UP000261212">
    <property type="component" value="Unassembled WGS sequence"/>
</dbReference>